<keyword evidence="4" id="KW-1185">Reference proteome</keyword>
<organism evidence="3 4">
    <name type="scientific">Tranquillimonas alkanivorans</name>
    <dbReference type="NCBI Taxonomy" id="441119"/>
    <lineage>
        <taxon>Bacteria</taxon>
        <taxon>Pseudomonadati</taxon>
        <taxon>Pseudomonadota</taxon>
        <taxon>Alphaproteobacteria</taxon>
        <taxon>Rhodobacterales</taxon>
        <taxon>Roseobacteraceae</taxon>
        <taxon>Tranquillimonas</taxon>
    </lineage>
</organism>
<proteinExistence type="predicted"/>
<dbReference type="InterPro" id="IPR000782">
    <property type="entry name" value="FAS1_domain"/>
</dbReference>
<dbReference type="PANTHER" id="PTHR10900">
    <property type="entry name" value="PERIOSTIN-RELATED"/>
    <property type="match status" value="1"/>
</dbReference>
<evidence type="ECO:0000256" key="1">
    <source>
        <dbReference type="SAM" id="SignalP"/>
    </source>
</evidence>
<accession>A0A1I5PTC0</accession>
<dbReference type="OrthoDB" id="9800666at2"/>
<feature type="domain" description="FAS1" evidence="2">
    <location>
        <begin position="28"/>
        <end position="158"/>
    </location>
</feature>
<protein>
    <submittedName>
        <fullName evidence="3">Uncaracterized surface protein containing fasciclin (FAS1) repeats</fullName>
    </submittedName>
</protein>
<evidence type="ECO:0000313" key="3">
    <source>
        <dbReference type="EMBL" id="SFP37322.1"/>
    </source>
</evidence>
<dbReference type="FunFam" id="2.30.180.10:FF:000019">
    <property type="entry name" value="Cell surface lipoprotein"/>
    <property type="match status" value="1"/>
</dbReference>
<dbReference type="PANTHER" id="PTHR10900:SF77">
    <property type="entry name" value="FI19380P1"/>
    <property type="match status" value="1"/>
</dbReference>
<dbReference type="STRING" id="441119.SAMN04488047_105241"/>
<name>A0A1I5PTC0_9RHOB</name>
<keyword evidence="1" id="KW-0732">Signal</keyword>
<dbReference type="InterPro" id="IPR050904">
    <property type="entry name" value="Adhesion/Biosynth-related"/>
</dbReference>
<gene>
    <name evidence="3" type="ORF">SAMN04488047_105241</name>
</gene>
<evidence type="ECO:0000259" key="2">
    <source>
        <dbReference type="PROSITE" id="PS50213"/>
    </source>
</evidence>
<dbReference type="AlphaFoldDB" id="A0A1I5PTC0"/>
<dbReference type="EMBL" id="FOXA01000005">
    <property type="protein sequence ID" value="SFP37322.1"/>
    <property type="molecule type" value="Genomic_DNA"/>
</dbReference>
<dbReference type="Gene3D" id="2.30.180.10">
    <property type="entry name" value="FAS1 domain"/>
    <property type="match status" value="1"/>
</dbReference>
<evidence type="ECO:0000313" key="4">
    <source>
        <dbReference type="Proteomes" id="UP000199356"/>
    </source>
</evidence>
<dbReference type="SUPFAM" id="SSF82153">
    <property type="entry name" value="FAS1 domain"/>
    <property type="match status" value="1"/>
</dbReference>
<dbReference type="Pfam" id="PF02469">
    <property type="entry name" value="Fasciclin"/>
    <property type="match status" value="1"/>
</dbReference>
<sequence>MIRRTFIALTAATAMATPVLAAEHSMDGMDIVDTAVEAGNFTTLATALEAAGLVETLKGEGPFTVFAPTDAAFEALPEGTVEGLLEDTDQLTSILTYHVVPGSVMSGDLSDGMTAETVNGEPIEISIDGDTVMVNGATVTTADIEASNGVIHVIDSVLMPGESM</sequence>
<reference evidence="3 4" key="1">
    <citation type="submission" date="2016-10" db="EMBL/GenBank/DDBJ databases">
        <authorList>
            <person name="de Groot N.N."/>
        </authorList>
    </citation>
    <scope>NUCLEOTIDE SEQUENCE [LARGE SCALE GENOMIC DNA]</scope>
    <source>
        <strain evidence="3 4">DSM 19547</strain>
    </source>
</reference>
<dbReference type="PROSITE" id="PS50213">
    <property type="entry name" value="FAS1"/>
    <property type="match status" value="1"/>
</dbReference>
<dbReference type="Proteomes" id="UP000199356">
    <property type="component" value="Unassembled WGS sequence"/>
</dbReference>
<dbReference type="InterPro" id="IPR036378">
    <property type="entry name" value="FAS1_dom_sf"/>
</dbReference>
<feature type="signal peptide" evidence="1">
    <location>
        <begin position="1"/>
        <end position="21"/>
    </location>
</feature>
<feature type="chain" id="PRO_5011567358" evidence="1">
    <location>
        <begin position="22"/>
        <end position="164"/>
    </location>
</feature>
<dbReference type="GO" id="GO:0005615">
    <property type="term" value="C:extracellular space"/>
    <property type="evidence" value="ECO:0007669"/>
    <property type="project" value="TreeGrafter"/>
</dbReference>
<dbReference type="SMART" id="SM00554">
    <property type="entry name" value="FAS1"/>
    <property type="match status" value="1"/>
</dbReference>
<dbReference type="RefSeq" id="WP_093420596.1">
    <property type="nucleotide sequence ID" value="NZ_FOXA01000005.1"/>
</dbReference>